<dbReference type="NCBIfam" id="TIGR02675">
    <property type="entry name" value="tape_meas_nterm"/>
    <property type="match status" value="1"/>
</dbReference>
<dbReference type="InterPro" id="IPR002048">
    <property type="entry name" value="EF_hand_dom"/>
</dbReference>
<feature type="domain" description="EF-hand" evidence="3">
    <location>
        <begin position="1380"/>
        <end position="1415"/>
    </location>
</feature>
<dbReference type="InterPro" id="IPR011992">
    <property type="entry name" value="EF-hand-dom_pair"/>
</dbReference>
<protein>
    <recommendedName>
        <fullName evidence="3">EF-hand domain-containing protein</fullName>
    </recommendedName>
</protein>
<feature type="coiled-coil region" evidence="1">
    <location>
        <begin position="466"/>
        <end position="493"/>
    </location>
</feature>
<gene>
    <name evidence="4" type="ORF">LCGC14_0074520</name>
</gene>
<dbReference type="SMART" id="SM00054">
    <property type="entry name" value="EFh"/>
    <property type="match status" value="3"/>
</dbReference>
<comment type="caution">
    <text evidence="4">The sequence shown here is derived from an EMBL/GenBank/DDBJ whole genome shotgun (WGS) entry which is preliminary data.</text>
</comment>
<dbReference type="PROSITE" id="PS00018">
    <property type="entry name" value="EF_HAND_1"/>
    <property type="match status" value="1"/>
</dbReference>
<dbReference type="Pfam" id="PF13499">
    <property type="entry name" value="EF-hand_7"/>
    <property type="match status" value="1"/>
</dbReference>
<dbReference type="GO" id="GO:0005509">
    <property type="term" value="F:calcium ion binding"/>
    <property type="evidence" value="ECO:0007669"/>
    <property type="project" value="InterPro"/>
</dbReference>
<feature type="coiled-coil region" evidence="1">
    <location>
        <begin position="1213"/>
        <end position="1240"/>
    </location>
</feature>
<keyword evidence="1" id="KW-0175">Coiled coil</keyword>
<evidence type="ECO:0000259" key="3">
    <source>
        <dbReference type="PROSITE" id="PS50222"/>
    </source>
</evidence>
<dbReference type="SUPFAM" id="SSF47473">
    <property type="entry name" value="EF-hand"/>
    <property type="match status" value="1"/>
</dbReference>
<reference evidence="4" key="1">
    <citation type="journal article" date="2015" name="Nature">
        <title>Complex archaea that bridge the gap between prokaryotes and eukaryotes.</title>
        <authorList>
            <person name="Spang A."/>
            <person name="Saw J.H."/>
            <person name="Jorgensen S.L."/>
            <person name="Zaremba-Niedzwiedzka K."/>
            <person name="Martijn J."/>
            <person name="Lind A.E."/>
            <person name="van Eijk R."/>
            <person name="Schleper C."/>
            <person name="Guy L."/>
            <person name="Ettema T.J."/>
        </authorList>
    </citation>
    <scope>NUCLEOTIDE SEQUENCE</scope>
</reference>
<evidence type="ECO:0000256" key="2">
    <source>
        <dbReference type="SAM" id="MobiDB-lite"/>
    </source>
</evidence>
<organism evidence="4">
    <name type="scientific">marine sediment metagenome</name>
    <dbReference type="NCBI Taxonomy" id="412755"/>
    <lineage>
        <taxon>unclassified sequences</taxon>
        <taxon>metagenomes</taxon>
        <taxon>ecological metagenomes</taxon>
    </lineage>
</organism>
<dbReference type="Pfam" id="PF13202">
    <property type="entry name" value="EF-hand_5"/>
    <property type="match status" value="1"/>
</dbReference>
<dbReference type="InterPro" id="IPR013491">
    <property type="entry name" value="Tape_meas_N"/>
</dbReference>
<feature type="compositionally biased region" description="Basic and acidic residues" evidence="2">
    <location>
        <begin position="36"/>
        <end position="45"/>
    </location>
</feature>
<accession>A0A0F9VL46</accession>
<name>A0A0F9VL46_9ZZZZ</name>
<feature type="domain" description="EF-hand" evidence="3">
    <location>
        <begin position="1449"/>
        <end position="1484"/>
    </location>
</feature>
<dbReference type="PANTHER" id="PTHR34491">
    <property type="entry name" value="A-TYPE INCLUSION PROTEIN, PUTATIVE-RELATED"/>
    <property type="match status" value="1"/>
</dbReference>
<feature type="coiled-coil region" evidence="1">
    <location>
        <begin position="1713"/>
        <end position="1747"/>
    </location>
</feature>
<evidence type="ECO:0000313" key="4">
    <source>
        <dbReference type="EMBL" id="KKO05811.1"/>
    </source>
</evidence>
<dbReference type="InterPro" id="IPR018247">
    <property type="entry name" value="EF_Hand_1_Ca_BS"/>
</dbReference>
<dbReference type="EMBL" id="LAZR01000018">
    <property type="protein sequence ID" value="KKO05811.1"/>
    <property type="molecule type" value="Genomic_DNA"/>
</dbReference>
<feature type="region of interest" description="Disordered" evidence="2">
    <location>
        <begin position="36"/>
        <end position="55"/>
    </location>
</feature>
<dbReference type="Pfam" id="PF20155">
    <property type="entry name" value="TMP_3"/>
    <property type="match status" value="1"/>
</dbReference>
<proteinExistence type="predicted"/>
<dbReference type="Gene3D" id="1.10.238.10">
    <property type="entry name" value="EF-hand"/>
    <property type="match status" value="1"/>
</dbReference>
<dbReference type="CDD" id="cd00051">
    <property type="entry name" value="EFh"/>
    <property type="match status" value="1"/>
</dbReference>
<sequence>MNNNLTLSVTLTGDGRQLSGTLKDAQGDVRDFTVTTERESRKAEEALTAPGRSATTVSEHLRETQREARAFGTEAARGGSEANQALAQTGQQAQTTTGHLNSLRRMAGLAFGAFSVRQVVGMTDGWSDMQSVVGAAIGDMSEAGDMMRRITDIANASYAPLELTARTYASNVSALRDLGRTADEAADYTESLNHMLVLTATRGQQAESVQNALSRAMAVGTLQADGLQTVLANGGEVAQALANQLGVTVSQLRGLASEGKITGDVIASALIGSLDDVRDRAGEMPATIEDGFVRMGTSARRLVGELDQAMGTSEGVAGIIINAADMMTASIDPLLNNIDNIQFAATAVAVVLAGRYVGAIATSQAALAAKTAVVATTTGAINLLTGATTRQAAAATAMAGATRVATGALALVGGPAGAAVIAAGAIYYFREELGLVDVVAQNTTNALEENTAAIRSGTTAALDASYDNLINALEAVSLQAQDAMAQMVELETRQAFYENSHKGMADSVTGAIDQQAQSLAGLWEEQVRIQTAIRENRAERENATTADRAGAIALDDITVSAAKSTQTTKAATQAAREAAAAALALTKATEAQAAAIEALRNRMRPGRAEVVQLAQDQNTLNLAFAMGRIGVSEYLQLMGALQQAHMDTGETAKEAADQISVNVSTWATVSENAIRRVDDAGVDLWLGFIDGSRSALDTVKRGFQQTLAEIAHMLTTQRLTVAVAGSLGFAAGGVGGADSSSGFGINPGSIGNMWNAVQGGFNGIQWGGAGGAQAYGGGWANAATSGTGATGYLGGSLQNFSGMQGLAGLGAGFAGNYLGGQLFGQGSQSNTLGAVGGLAGTYLGGPIGALLGSGLGSALGGLFGGRKWNETGSGVNLGVSGGDVTGNQFSEQHSKGGLFRSSRRRTQTSALDGEFSGALQEVYDATEQSLAATIEVLGFQSSALAGFTTGLTRIDTKGLSAEDAEAKIQEWLSNTLNALAIHSVGDVSQYALGGETTIETVERLAVALGTLNPILEQLHGSTLAASMAGGSAASHLADLDGGIDAFSARADFYYQNVLTETERQERAMAAAAQAIGAFTARTGQVINSTDALRDLVDSIDLTTASGRELYSEAMNLAPALVEIERGLERVGQRFDQMLQEAESALATAEQQARRAWQTFDQQQFGMQLELLSLMGDSEGALALERERELATIDDSLRPMRERIWAMQDEVTVQQNATTAARNYQRELSRVRDQLNQQLANIGNWLDQQQANSGSPEMNLATAQEQLARQLVLAENGDRNALQNITQYAQQVLDANRDYNASSLAGQRIQQDVYDAIRALPESITAEEFLAGEIRDALQSVVISAMPTDERLAFELSRELTRLDTNQLTVSQVRAALSPIASDAEISRLIRQVDANGDGIITKQELANLRLTGLAGGIGSTLKPMFDSLDANLDGLIDWNEFYGAFQGLASDDELKRIFRQLDKDGSGTISRLEALNRTSQGTELNTDSLEKQARDQLSELNGLVSEMARSTDQFVGLNSTMVSLRDSINALGVAQADIVRIEKERAAAEKAARQRIETERAISGFESAAANAERQSGALAARLDPRDAGNITRLIDNRMSDGVFSNAEWQEMISHLNKVFGRDSLEYLYGREYAAMYRNQTRANEERAKLSRFANGGIFESGRVIDTSTRFNIGEMGEAGPEMILPVERMSNGKYGMQARLGFDLPSFPLLGNNDVLETLRDLKREVAELRRDNAQLQRESNKHLAAANNQRGAAATGQIGAIERGNKMLKKLEDDKRLEAAKR</sequence>
<evidence type="ECO:0000256" key="1">
    <source>
        <dbReference type="SAM" id="Coils"/>
    </source>
</evidence>
<dbReference type="PROSITE" id="PS50222">
    <property type="entry name" value="EF_HAND_2"/>
    <property type="match status" value="2"/>
</dbReference>
<feature type="coiled-coil region" evidence="1">
    <location>
        <begin position="1531"/>
        <end position="1561"/>
    </location>
</feature>
<dbReference type="PANTHER" id="PTHR34491:SF156">
    <property type="entry name" value="KINESIN MOTOR DOMAIN-CONTAINING PROTEIN"/>
    <property type="match status" value="1"/>
</dbReference>